<evidence type="ECO:0000313" key="4">
    <source>
        <dbReference type="Proteomes" id="UP001289374"/>
    </source>
</evidence>
<dbReference type="EMBL" id="JACGWL010000011">
    <property type="protein sequence ID" value="KAK4392411.1"/>
    <property type="molecule type" value="Genomic_DNA"/>
</dbReference>
<evidence type="ECO:0000259" key="2">
    <source>
        <dbReference type="Pfam" id="PF05678"/>
    </source>
</evidence>
<organism evidence="3 4">
    <name type="scientific">Sesamum angolense</name>
    <dbReference type="NCBI Taxonomy" id="2727404"/>
    <lineage>
        <taxon>Eukaryota</taxon>
        <taxon>Viridiplantae</taxon>
        <taxon>Streptophyta</taxon>
        <taxon>Embryophyta</taxon>
        <taxon>Tracheophyta</taxon>
        <taxon>Spermatophyta</taxon>
        <taxon>Magnoliopsida</taxon>
        <taxon>eudicotyledons</taxon>
        <taxon>Gunneridae</taxon>
        <taxon>Pentapetalae</taxon>
        <taxon>asterids</taxon>
        <taxon>lamiids</taxon>
        <taxon>Lamiales</taxon>
        <taxon>Pedaliaceae</taxon>
        <taxon>Sesamum</taxon>
    </lineage>
</organism>
<dbReference type="AlphaFoldDB" id="A0AAE1WFL6"/>
<dbReference type="InterPro" id="IPR039607">
    <property type="entry name" value="VQ_8/17/18/20/21/25"/>
</dbReference>
<name>A0AAE1WFL6_9LAMI</name>
<protein>
    <submittedName>
        <fullName evidence="3">VQ motif-containing protein 17</fullName>
    </submittedName>
</protein>
<dbReference type="PANTHER" id="PTHR33143:SF3">
    <property type="entry name" value="VQ MOTIF-CONTAINING PROTEIN 17-RELATED"/>
    <property type="match status" value="1"/>
</dbReference>
<proteinExistence type="predicted"/>
<reference evidence="3" key="1">
    <citation type="submission" date="2020-06" db="EMBL/GenBank/DDBJ databases">
        <authorList>
            <person name="Li T."/>
            <person name="Hu X."/>
            <person name="Zhang T."/>
            <person name="Song X."/>
            <person name="Zhang H."/>
            <person name="Dai N."/>
            <person name="Sheng W."/>
            <person name="Hou X."/>
            <person name="Wei L."/>
        </authorList>
    </citation>
    <scope>NUCLEOTIDE SEQUENCE</scope>
    <source>
        <strain evidence="3">K16</strain>
        <tissue evidence="3">Leaf</tissue>
    </source>
</reference>
<accession>A0AAE1WFL6</accession>
<gene>
    <name evidence="3" type="ORF">Sango_2018900</name>
</gene>
<dbReference type="PANTHER" id="PTHR33143">
    <property type="entry name" value="F16F4.1 PROTEIN-RELATED"/>
    <property type="match status" value="1"/>
</dbReference>
<reference evidence="3" key="2">
    <citation type="journal article" date="2024" name="Plant">
        <title>Genomic evolution and insights into agronomic trait innovations of Sesamum species.</title>
        <authorList>
            <person name="Miao H."/>
            <person name="Wang L."/>
            <person name="Qu L."/>
            <person name="Liu H."/>
            <person name="Sun Y."/>
            <person name="Le M."/>
            <person name="Wang Q."/>
            <person name="Wei S."/>
            <person name="Zheng Y."/>
            <person name="Lin W."/>
            <person name="Duan Y."/>
            <person name="Cao H."/>
            <person name="Xiong S."/>
            <person name="Wang X."/>
            <person name="Wei L."/>
            <person name="Li C."/>
            <person name="Ma Q."/>
            <person name="Ju M."/>
            <person name="Zhao R."/>
            <person name="Li G."/>
            <person name="Mu C."/>
            <person name="Tian Q."/>
            <person name="Mei H."/>
            <person name="Zhang T."/>
            <person name="Gao T."/>
            <person name="Zhang H."/>
        </authorList>
    </citation>
    <scope>NUCLEOTIDE SEQUENCE</scope>
    <source>
        <strain evidence="3">K16</strain>
    </source>
</reference>
<feature type="domain" description="VQ" evidence="2">
    <location>
        <begin position="41"/>
        <end position="65"/>
    </location>
</feature>
<sequence length="190" mass="21736">MMKRLSAQKTTAAASPAMHNNSQRTTTVSSRRKPKIRIIHIFAPEIIKTDAANFRELVQRLTGNPINTDESRHNICSRKKIRSRSRMVPTRQEPRIFVSNGKQELGVTSECAGFREMRNTKGDDREEVWRGGGNTVFAEFDEIDEGFMQEIDDHHDDGFPFMESTTDLMDMSMGDTTCLNINQTYIYVEV</sequence>
<evidence type="ECO:0000313" key="3">
    <source>
        <dbReference type="EMBL" id="KAK4392411.1"/>
    </source>
</evidence>
<dbReference type="GO" id="GO:0005634">
    <property type="term" value="C:nucleus"/>
    <property type="evidence" value="ECO:0007669"/>
    <property type="project" value="TreeGrafter"/>
</dbReference>
<comment type="caution">
    <text evidence="3">The sequence shown here is derived from an EMBL/GenBank/DDBJ whole genome shotgun (WGS) entry which is preliminary data.</text>
</comment>
<dbReference type="Proteomes" id="UP001289374">
    <property type="component" value="Unassembled WGS sequence"/>
</dbReference>
<dbReference type="InterPro" id="IPR008889">
    <property type="entry name" value="VQ"/>
</dbReference>
<feature type="compositionally biased region" description="Polar residues" evidence="1">
    <location>
        <begin position="7"/>
        <end position="29"/>
    </location>
</feature>
<dbReference type="Pfam" id="PF05678">
    <property type="entry name" value="VQ"/>
    <property type="match status" value="1"/>
</dbReference>
<keyword evidence="4" id="KW-1185">Reference proteome</keyword>
<evidence type="ECO:0000256" key="1">
    <source>
        <dbReference type="SAM" id="MobiDB-lite"/>
    </source>
</evidence>
<feature type="region of interest" description="Disordered" evidence="1">
    <location>
        <begin position="1"/>
        <end position="31"/>
    </location>
</feature>